<protein>
    <recommendedName>
        <fullName evidence="1">AtuA-like ferredoxin-fold domain-containing protein</fullName>
    </recommendedName>
</protein>
<sequence>MSTVKLREIAASRSGDKGDVSNICVFVYDPAHYPALVRELTAERVAAAFGPIARGPVTRYELPRVHGLNFVLQQALGGGVSMTLRVDPHGKALQSLILDLDIDLEPAA</sequence>
<gene>
    <name evidence="2" type="ORF">GCM10009827_026050</name>
</gene>
<dbReference type="PANTHER" id="PTHR47708">
    <property type="match status" value="1"/>
</dbReference>
<dbReference type="Proteomes" id="UP001501470">
    <property type="component" value="Unassembled WGS sequence"/>
</dbReference>
<evidence type="ECO:0000313" key="3">
    <source>
        <dbReference type="Proteomes" id="UP001501470"/>
    </source>
</evidence>
<name>A0ABN2A3F3_9ACTN</name>
<organism evidence="2 3">
    <name type="scientific">Dactylosporangium maewongense</name>
    <dbReference type="NCBI Taxonomy" id="634393"/>
    <lineage>
        <taxon>Bacteria</taxon>
        <taxon>Bacillati</taxon>
        <taxon>Actinomycetota</taxon>
        <taxon>Actinomycetes</taxon>
        <taxon>Micromonosporales</taxon>
        <taxon>Micromonosporaceae</taxon>
        <taxon>Dactylosporangium</taxon>
    </lineage>
</organism>
<comment type="caution">
    <text evidence="2">The sequence shown here is derived from an EMBL/GenBank/DDBJ whole genome shotgun (WGS) entry which is preliminary data.</text>
</comment>
<evidence type="ECO:0000313" key="2">
    <source>
        <dbReference type="EMBL" id="GAA1510654.1"/>
    </source>
</evidence>
<dbReference type="RefSeq" id="WP_344502082.1">
    <property type="nucleotide sequence ID" value="NZ_BAAAQD010000004.1"/>
</dbReference>
<dbReference type="EMBL" id="BAAAQD010000004">
    <property type="protein sequence ID" value="GAA1510654.1"/>
    <property type="molecule type" value="Genomic_DNA"/>
</dbReference>
<accession>A0ABN2A3F3</accession>
<proteinExistence type="predicted"/>
<dbReference type="InterPro" id="IPR056362">
    <property type="entry name" value="AtuA-like_ferredoxin_dom"/>
</dbReference>
<keyword evidence="3" id="KW-1185">Reference proteome</keyword>
<dbReference type="Pfam" id="PF23544">
    <property type="entry name" value="AtuA_ferredoxin"/>
    <property type="match status" value="1"/>
</dbReference>
<evidence type="ECO:0000259" key="1">
    <source>
        <dbReference type="Pfam" id="PF23544"/>
    </source>
</evidence>
<dbReference type="PANTHER" id="PTHR47708:SF2">
    <property type="entry name" value="SI:CH73-132F6.5"/>
    <property type="match status" value="1"/>
</dbReference>
<feature type="domain" description="AtuA-like ferredoxin-fold" evidence="1">
    <location>
        <begin position="4"/>
        <end position="102"/>
    </location>
</feature>
<reference evidence="2 3" key="1">
    <citation type="journal article" date="2019" name="Int. J. Syst. Evol. Microbiol.">
        <title>The Global Catalogue of Microorganisms (GCM) 10K type strain sequencing project: providing services to taxonomists for standard genome sequencing and annotation.</title>
        <authorList>
            <consortium name="The Broad Institute Genomics Platform"/>
            <consortium name="The Broad Institute Genome Sequencing Center for Infectious Disease"/>
            <person name="Wu L."/>
            <person name="Ma J."/>
        </authorList>
    </citation>
    <scope>NUCLEOTIDE SEQUENCE [LARGE SCALE GENOMIC DNA]</scope>
    <source>
        <strain evidence="2 3">JCM 15933</strain>
    </source>
</reference>